<dbReference type="Gene3D" id="3.40.50.12370">
    <property type="match status" value="1"/>
</dbReference>
<accession>A0A4Q2IUP1</accession>
<dbReference type="CDD" id="cd00293">
    <property type="entry name" value="USP-like"/>
    <property type="match status" value="1"/>
</dbReference>
<keyword evidence="3" id="KW-1185">Reference proteome</keyword>
<feature type="domain" description="UspA" evidence="1">
    <location>
        <begin position="2"/>
        <end position="139"/>
    </location>
</feature>
<evidence type="ECO:0000313" key="3">
    <source>
        <dbReference type="Proteomes" id="UP000292347"/>
    </source>
</evidence>
<dbReference type="SUPFAM" id="SSF52402">
    <property type="entry name" value="Adenine nucleotide alpha hydrolases-like"/>
    <property type="match status" value="1"/>
</dbReference>
<comment type="caution">
    <text evidence="2">The sequence shown here is derived from an EMBL/GenBank/DDBJ whole genome shotgun (WGS) entry which is preliminary data.</text>
</comment>
<evidence type="ECO:0000313" key="2">
    <source>
        <dbReference type="EMBL" id="RXZ31919.1"/>
    </source>
</evidence>
<dbReference type="Pfam" id="PF00582">
    <property type="entry name" value="Usp"/>
    <property type="match status" value="1"/>
</dbReference>
<dbReference type="EMBL" id="SDPT01000002">
    <property type="protein sequence ID" value="RXZ31919.1"/>
    <property type="molecule type" value="Genomic_DNA"/>
</dbReference>
<dbReference type="RefSeq" id="WP_129342148.1">
    <property type="nucleotide sequence ID" value="NZ_JACIDD010000002.1"/>
</dbReference>
<sequence length="151" mass="15687">MRTYLVVIDESPESQIALRFAARRAVKTGGSVEILALIERPEFVQWGGVMATMEQETQQRAQGLVAAAAGTLLEESGLKPALTVREGDGPAIVREMIAGNPDIAALVLGAAASGAPGPLVSHFSGTDAGTLPVPVMIIPGSLDRDAIDRLS</sequence>
<dbReference type="OrthoDB" id="9813682at2"/>
<proteinExistence type="predicted"/>
<organism evidence="2 3">
    <name type="scientific">Sphingomonas desiccabilis</name>
    <dbReference type="NCBI Taxonomy" id="429134"/>
    <lineage>
        <taxon>Bacteria</taxon>
        <taxon>Pseudomonadati</taxon>
        <taxon>Pseudomonadota</taxon>
        <taxon>Alphaproteobacteria</taxon>
        <taxon>Sphingomonadales</taxon>
        <taxon>Sphingomonadaceae</taxon>
        <taxon>Sphingomonas</taxon>
    </lineage>
</organism>
<gene>
    <name evidence="2" type="ORF">EO081_12080</name>
</gene>
<dbReference type="Proteomes" id="UP000292347">
    <property type="component" value="Unassembled WGS sequence"/>
</dbReference>
<dbReference type="InterPro" id="IPR006016">
    <property type="entry name" value="UspA"/>
</dbReference>
<evidence type="ECO:0000259" key="1">
    <source>
        <dbReference type="Pfam" id="PF00582"/>
    </source>
</evidence>
<protein>
    <submittedName>
        <fullName evidence="2">Universal stress protein</fullName>
    </submittedName>
</protein>
<dbReference type="AlphaFoldDB" id="A0A4Q2IUP1"/>
<name>A0A4Q2IUP1_9SPHN</name>
<reference evidence="2 3" key="1">
    <citation type="submission" date="2019-01" db="EMBL/GenBank/DDBJ databases">
        <title>Sphingomonas mucosissima sp. nov. and Sphingomonas desiccabilis sp. nov., from biological soil crusts in the Colorado Plateau, USA.</title>
        <authorList>
            <person name="Zhu D."/>
        </authorList>
    </citation>
    <scope>NUCLEOTIDE SEQUENCE [LARGE SCALE GENOMIC DNA]</scope>
    <source>
        <strain evidence="2 3">CP1D</strain>
    </source>
</reference>